<dbReference type="Proteomes" id="UP000245125">
    <property type="component" value="Unassembled WGS sequence"/>
</dbReference>
<feature type="domain" description="Hemerythrin-like" evidence="5">
    <location>
        <begin position="16"/>
        <end position="127"/>
    </location>
</feature>
<evidence type="ECO:0000313" key="6">
    <source>
        <dbReference type="EMBL" id="SPQ01434.1"/>
    </source>
</evidence>
<keyword evidence="2" id="KW-0561">Oxygen transport</keyword>
<dbReference type="InterPro" id="IPR012312">
    <property type="entry name" value="Hemerythrin-like"/>
</dbReference>
<dbReference type="OrthoDB" id="9774644at2"/>
<keyword evidence="3" id="KW-0479">Metal-binding</keyword>
<dbReference type="InterPro" id="IPR012827">
    <property type="entry name" value="Hemerythrin_metal-bd"/>
</dbReference>
<dbReference type="NCBIfam" id="NF033749">
    <property type="entry name" value="bact_hemeryth"/>
    <property type="match status" value="1"/>
</dbReference>
<dbReference type="PROSITE" id="PS00550">
    <property type="entry name" value="HEMERYTHRINS"/>
    <property type="match status" value="1"/>
</dbReference>
<evidence type="ECO:0000256" key="3">
    <source>
        <dbReference type="ARBA" id="ARBA00022723"/>
    </source>
</evidence>
<gene>
    <name evidence="6" type="ORF">NBG4_540018</name>
</gene>
<dbReference type="EMBL" id="OUUY01000102">
    <property type="protein sequence ID" value="SPQ01434.1"/>
    <property type="molecule type" value="Genomic_DNA"/>
</dbReference>
<dbReference type="InterPro" id="IPR050669">
    <property type="entry name" value="Hemerythrin"/>
</dbReference>
<evidence type="ECO:0000313" key="7">
    <source>
        <dbReference type="Proteomes" id="UP000245125"/>
    </source>
</evidence>
<dbReference type="SUPFAM" id="SSF47188">
    <property type="entry name" value="Hemerythrin-like"/>
    <property type="match status" value="1"/>
</dbReference>
<dbReference type="Pfam" id="PF01814">
    <property type="entry name" value="Hemerythrin"/>
    <property type="match status" value="1"/>
</dbReference>
<accession>A0A2U3QJ55</accession>
<evidence type="ECO:0000259" key="5">
    <source>
        <dbReference type="Pfam" id="PF01814"/>
    </source>
</evidence>
<dbReference type="Gene3D" id="1.20.120.50">
    <property type="entry name" value="Hemerythrin-like"/>
    <property type="match status" value="1"/>
</dbReference>
<comment type="similarity">
    <text evidence="1">Belongs to the hemerythrin family.</text>
</comment>
<dbReference type="CDD" id="cd12107">
    <property type="entry name" value="Hemerythrin"/>
    <property type="match status" value="1"/>
</dbReference>
<dbReference type="PANTHER" id="PTHR37164:SF1">
    <property type="entry name" value="BACTERIOHEMERYTHRIN"/>
    <property type="match status" value="1"/>
</dbReference>
<organism evidence="6 7">
    <name type="scientific">Candidatus Sulfobium mesophilum</name>
    <dbReference type="NCBI Taxonomy" id="2016548"/>
    <lineage>
        <taxon>Bacteria</taxon>
        <taxon>Pseudomonadati</taxon>
        <taxon>Nitrospirota</taxon>
        <taxon>Nitrospiria</taxon>
        <taxon>Nitrospirales</taxon>
        <taxon>Nitrospiraceae</taxon>
        <taxon>Candidatus Sulfobium</taxon>
    </lineage>
</organism>
<evidence type="ECO:0000256" key="4">
    <source>
        <dbReference type="ARBA" id="ARBA00023004"/>
    </source>
</evidence>
<dbReference type="AlphaFoldDB" id="A0A2U3QJ55"/>
<sequence length="137" mass="15797">MGAEYMKWTDDLSVNVKELDEQHRKLIDMINILYNSIKEATDRHAMVLLLVGLANYAASHFADEEKYMSLFNYSGQELHKNEHGAFKDKVLEFKDKFESGKASISEEVMVFLQDWLARHITGTDKKYTQVFNANGLS</sequence>
<proteinExistence type="inferred from homology"/>
<dbReference type="GO" id="GO:0005344">
    <property type="term" value="F:oxygen carrier activity"/>
    <property type="evidence" value="ECO:0007669"/>
    <property type="project" value="UniProtKB-KW"/>
</dbReference>
<protein>
    <submittedName>
        <fullName evidence="6">Hemerythrin-like metal-binding protein</fullName>
    </submittedName>
</protein>
<keyword evidence="7" id="KW-1185">Reference proteome</keyword>
<keyword evidence="2" id="KW-0813">Transport</keyword>
<evidence type="ECO:0000256" key="1">
    <source>
        <dbReference type="ARBA" id="ARBA00010587"/>
    </source>
</evidence>
<name>A0A2U3QJ55_9BACT</name>
<dbReference type="InterPro" id="IPR016131">
    <property type="entry name" value="Haemerythrin_Fe_BS"/>
</dbReference>
<reference evidence="7" key="1">
    <citation type="submission" date="2018-03" db="EMBL/GenBank/DDBJ databases">
        <authorList>
            <person name="Zecchin S."/>
        </authorList>
    </citation>
    <scope>NUCLEOTIDE SEQUENCE [LARGE SCALE GENOMIC DNA]</scope>
</reference>
<dbReference type="GO" id="GO:0046872">
    <property type="term" value="F:metal ion binding"/>
    <property type="evidence" value="ECO:0007669"/>
    <property type="project" value="UniProtKB-KW"/>
</dbReference>
<dbReference type="NCBIfam" id="TIGR02481">
    <property type="entry name" value="hemeryth_dom"/>
    <property type="match status" value="1"/>
</dbReference>
<dbReference type="PANTHER" id="PTHR37164">
    <property type="entry name" value="BACTERIOHEMERYTHRIN"/>
    <property type="match status" value="1"/>
</dbReference>
<evidence type="ECO:0000256" key="2">
    <source>
        <dbReference type="ARBA" id="ARBA00022621"/>
    </source>
</evidence>
<keyword evidence="4" id="KW-0408">Iron</keyword>
<dbReference type="InterPro" id="IPR035938">
    <property type="entry name" value="Hemerythrin-like_sf"/>
</dbReference>